<reference evidence="1" key="1">
    <citation type="submission" date="2016-07" db="EMBL/GenBank/DDBJ databases">
        <authorList>
            <person name="Bretaudeau A."/>
        </authorList>
    </citation>
    <scope>NUCLEOTIDE SEQUENCE</scope>
    <source>
        <strain evidence="1">Rice</strain>
        <tissue evidence="1">Whole body</tissue>
    </source>
</reference>
<organism evidence="1">
    <name type="scientific">Spodoptera frugiperda</name>
    <name type="common">Fall armyworm</name>
    <dbReference type="NCBI Taxonomy" id="7108"/>
    <lineage>
        <taxon>Eukaryota</taxon>
        <taxon>Metazoa</taxon>
        <taxon>Ecdysozoa</taxon>
        <taxon>Arthropoda</taxon>
        <taxon>Hexapoda</taxon>
        <taxon>Insecta</taxon>
        <taxon>Pterygota</taxon>
        <taxon>Neoptera</taxon>
        <taxon>Endopterygota</taxon>
        <taxon>Lepidoptera</taxon>
        <taxon>Glossata</taxon>
        <taxon>Ditrysia</taxon>
        <taxon>Noctuoidea</taxon>
        <taxon>Noctuidae</taxon>
        <taxon>Amphipyrinae</taxon>
        <taxon>Spodoptera</taxon>
    </lineage>
</organism>
<protein>
    <submittedName>
        <fullName evidence="1">SFRICE_032452</fullName>
    </submittedName>
</protein>
<gene>
    <name evidence="1" type="ORF">SFRICE_032452</name>
</gene>
<name>A0A2H1WC73_SPOFR</name>
<accession>A0A2H1WC73</accession>
<evidence type="ECO:0000313" key="1">
    <source>
        <dbReference type="EMBL" id="SOQ50084.1"/>
    </source>
</evidence>
<proteinExistence type="predicted"/>
<dbReference type="EMBL" id="ODYU01007378">
    <property type="protein sequence ID" value="SOQ50084.1"/>
    <property type="molecule type" value="Genomic_DNA"/>
</dbReference>
<sequence>MARSHFNTVDCAVGAVAGQLTAVQRVAGSIPARSNSLCDPQFVVSGLGVMYVGDKISEVGRIREKKSTLTPFKKANLDECGISYMNYSEKKCRNKLRVSFEVQTNIMKNKKIKNHAESDLKQKILRNLKYGIYDPCGTSREKPTTYISRNSRRNE</sequence>
<dbReference type="AlphaFoldDB" id="A0A2H1WC73"/>